<dbReference type="Proteomes" id="UP000610527">
    <property type="component" value="Unassembled WGS sequence"/>
</dbReference>
<evidence type="ECO:0000313" key="2">
    <source>
        <dbReference type="EMBL" id="NUI81670.1"/>
    </source>
</evidence>
<protein>
    <recommendedName>
        <fullName evidence="4">DUF4870 domain-containing protein</fullName>
    </recommendedName>
</protein>
<dbReference type="RefSeq" id="WP_053030009.1">
    <property type="nucleotide sequence ID" value="NZ_CUEE01000005.1"/>
</dbReference>
<gene>
    <name evidence="2" type="ORF">HUN84_02690</name>
</gene>
<keyword evidence="1" id="KW-0472">Membrane</keyword>
<accession>A0ABX2LH96</accession>
<proteinExistence type="predicted"/>
<feature type="transmembrane region" description="Helical" evidence="1">
    <location>
        <begin position="59"/>
        <end position="81"/>
    </location>
</feature>
<dbReference type="EMBL" id="JABVEG010000001">
    <property type="protein sequence ID" value="NUI81670.1"/>
    <property type="molecule type" value="Genomic_DNA"/>
</dbReference>
<name>A0ABX2LH96_9STAP</name>
<organism evidence="2 3">
    <name type="scientific">Staphylococcus borealis</name>
    <dbReference type="NCBI Taxonomy" id="2742203"/>
    <lineage>
        <taxon>Bacteria</taxon>
        <taxon>Bacillati</taxon>
        <taxon>Bacillota</taxon>
        <taxon>Bacilli</taxon>
        <taxon>Bacillales</taxon>
        <taxon>Staphylococcaceae</taxon>
        <taxon>Staphylococcus</taxon>
    </lineage>
</organism>
<feature type="transmembrane region" description="Helical" evidence="1">
    <location>
        <begin position="27"/>
        <end position="47"/>
    </location>
</feature>
<reference evidence="2 3" key="1">
    <citation type="submission" date="2020-06" db="EMBL/GenBank/DDBJ databases">
        <title>Staphylococcus borealis sp. nov. -A novel member of the Staphylococcaceae family isolated from skin and blood in humans.</title>
        <authorList>
            <person name="Pain M."/>
            <person name="Wolden R."/>
            <person name="Jaen-Luchoro D."/>
            <person name="Salva-Serra F."/>
            <person name="Iglesias B.P."/>
            <person name="Karlsson R."/>
            <person name="Klingenberg C."/>
            <person name="Cavanagh J.P."/>
        </authorList>
    </citation>
    <scope>NUCLEOTIDE SEQUENCE [LARGE SCALE GENOMIC DNA]</scope>
    <source>
        <strain evidence="2 3">58-22</strain>
    </source>
</reference>
<keyword evidence="3" id="KW-1185">Reference proteome</keyword>
<evidence type="ECO:0008006" key="4">
    <source>
        <dbReference type="Google" id="ProtNLM"/>
    </source>
</evidence>
<feature type="transmembrane region" description="Helical" evidence="1">
    <location>
        <begin position="93"/>
        <end position="114"/>
    </location>
</feature>
<keyword evidence="1" id="KW-1133">Transmembrane helix</keyword>
<sequence>MEDVKDKYNYRQDDDYGSRNENIASSISYLSVFFAPVLLPIVMWIIADQPVSTHARKALFNHILTWICFALAPFALMISASFMGNASTNMDSWVVFGSWVVAVILGLVGVYLFIQNIVRGIKLLLV</sequence>
<keyword evidence="1" id="KW-0812">Transmembrane</keyword>
<evidence type="ECO:0000256" key="1">
    <source>
        <dbReference type="SAM" id="Phobius"/>
    </source>
</evidence>
<comment type="caution">
    <text evidence="2">The sequence shown here is derived from an EMBL/GenBank/DDBJ whole genome shotgun (WGS) entry which is preliminary data.</text>
</comment>
<evidence type="ECO:0000313" key="3">
    <source>
        <dbReference type="Proteomes" id="UP000610527"/>
    </source>
</evidence>
<dbReference type="GeneID" id="74186368"/>